<dbReference type="EMBL" id="CP024915">
    <property type="protein sequence ID" value="AUZ88256.1"/>
    <property type="molecule type" value="Genomic_DNA"/>
</dbReference>
<feature type="region of interest" description="Disordered" evidence="1">
    <location>
        <begin position="1"/>
        <end position="82"/>
    </location>
</feature>
<feature type="transmembrane region" description="Helical" evidence="2">
    <location>
        <begin position="87"/>
        <end position="107"/>
    </location>
</feature>
<dbReference type="RefSeq" id="WP_208739390.1">
    <property type="nucleotide sequence ID" value="NZ_CP024915.1"/>
</dbReference>
<sequence>MANGTGTDTEAESMDPVGTQDDGGAPPPQGSRQRPAGRHTRAAPPDPGTRRIGTPRHAAGIPSGSTATAAEDTPRPLPKSRRATRTVVAGAAVATALVAGVVTVHLVNQSVFGPDKPVEAYLDTLVAGDAGASRGLLGTGVPGGQDALLSDAVYGAAAGRPDAYEVLDVAITDGSATVTTEVMQEGISSTIDFTLTRTGSTGVLFDLWRLDGPMPVTEVGIVVPEDLQSVTVNGAEVTLPAGDTDRYAGLRSVSLPALPGQYVVSPPSPTTYLSYGAEQTVTVTADPASAPGGVLFEPEPTPAVQAEAAAAATAALDRCIASTEASPSNCPNASFLFGDPQDVRDPRWTLDKEPTFTLQESYEPGVYRLLSDDAQATFSYERNAEFDPRKPARWEREEDPQRLHISATVTVTGETLAVDLD</sequence>
<evidence type="ECO:0000256" key="2">
    <source>
        <dbReference type="SAM" id="Phobius"/>
    </source>
</evidence>
<keyword evidence="2" id="KW-0472">Membrane</keyword>
<evidence type="ECO:0000256" key="1">
    <source>
        <dbReference type="SAM" id="MobiDB-lite"/>
    </source>
</evidence>
<keyword evidence="2" id="KW-0812">Transmembrane</keyword>
<name>A0A2L0UGA3_9MICC</name>
<dbReference type="Proteomes" id="UP000239187">
    <property type="component" value="Chromosome"/>
</dbReference>
<evidence type="ECO:0000313" key="4">
    <source>
        <dbReference type="Proteomes" id="UP000239187"/>
    </source>
</evidence>
<organism evidence="3 4">
    <name type="scientific">Arthrobacter agilis</name>
    <dbReference type="NCBI Taxonomy" id="37921"/>
    <lineage>
        <taxon>Bacteria</taxon>
        <taxon>Bacillati</taxon>
        <taxon>Actinomycetota</taxon>
        <taxon>Actinomycetes</taxon>
        <taxon>Micrococcales</taxon>
        <taxon>Micrococcaceae</taxon>
        <taxon>Arthrobacter</taxon>
    </lineage>
</organism>
<proteinExistence type="predicted"/>
<evidence type="ECO:0000313" key="3">
    <source>
        <dbReference type="EMBL" id="AUZ88256.1"/>
    </source>
</evidence>
<reference evidence="3 4" key="1">
    <citation type="submission" date="2017-11" db="EMBL/GenBank/DDBJ databases">
        <title>Draft genome of Arthrobacter agilis strain UMCV2, a plant growth-promoting rhizobacterium and biocontrol capacity of phytopathogenic fungi.</title>
        <authorList>
            <person name="Martinez-Camara R."/>
            <person name="Santoyo G."/>
            <person name="Moreno-Hagelsieb G."/>
            <person name="Valencia-Cantero E."/>
        </authorList>
    </citation>
    <scope>NUCLEOTIDE SEQUENCE [LARGE SCALE GENOMIC DNA]</scope>
    <source>
        <strain evidence="3 4">UMCV2</strain>
    </source>
</reference>
<keyword evidence="2" id="KW-1133">Transmembrane helix</keyword>
<evidence type="ECO:0008006" key="5">
    <source>
        <dbReference type="Google" id="ProtNLM"/>
    </source>
</evidence>
<dbReference type="AlphaFoldDB" id="A0A2L0UGA3"/>
<protein>
    <recommendedName>
        <fullName evidence="5">DUF4878 domain-containing protein</fullName>
    </recommendedName>
</protein>
<accession>A0A2L0UGA3</accession>
<gene>
    <name evidence="3" type="ORF">CVO76_11875</name>
</gene>